<keyword evidence="2" id="KW-0472">Membrane</keyword>
<evidence type="ECO:0000313" key="3">
    <source>
        <dbReference type="EMBL" id="TGG81422.1"/>
    </source>
</evidence>
<dbReference type="GeneID" id="75182650"/>
<feature type="transmembrane region" description="Helical" evidence="2">
    <location>
        <begin position="200"/>
        <end position="223"/>
    </location>
</feature>
<evidence type="ECO:0000313" key="4">
    <source>
        <dbReference type="Proteomes" id="UP000298111"/>
    </source>
</evidence>
<protein>
    <submittedName>
        <fullName evidence="3">ABC transporter permease</fullName>
    </submittedName>
</protein>
<evidence type="ECO:0000256" key="2">
    <source>
        <dbReference type="SAM" id="Phobius"/>
    </source>
</evidence>
<feature type="transmembrane region" description="Helical" evidence="2">
    <location>
        <begin position="82"/>
        <end position="105"/>
    </location>
</feature>
<gene>
    <name evidence="3" type="ORF">D8771_18500</name>
</gene>
<name>A0A8H1LFS1_9ACTN</name>
<dbReference type="Proteomes" id="UP000298111">
    <property type="component" value="Unassembled WGS sequence"/>
</dbReference>
<accession>A0A8H1LFS1</accession>
<reference evidence="3 4" key="1">
    <citation type="submission" date="2018-10" db="EMBL/GenBank/DDBJ databases">
        <title>Isolation of pseudouridimycin from Streptomyces albus DSM 40763.</title>
        <authorList>
            <person name="Rosenqvist P."/>
            <person name="Metsae-Ketelae M."/>
            <person name="Virta P."/>
        </authorList>
    </citation>
    <scope>NUCLEOTIDE SEQUENCE [LARGE SCALE GENOMIC DNA]</scope>
    <source>
        <strain evidence="3 4">DSM 40763</strain>
    </source>
</reference>
<dbReference type="EMBL" id="RCIY01000065">
    <property type="protein sequence ID" value="TGG81422.1"/>
    <property type="molecule type" value="Genomic_DNA"/>
</dbReference>
<keyword evidence="2" id="KW-0812">Transmembrane</keyword>
<feature type="transmembrane region" description="Helical" evidence="2">
    <location>
        <begin position="230"/>
        <end position="253"/>
    </location>
</feature>
<feature type="transmembrane region" description="Helical" evidence="2">
    <location>
        <begin position="125"/>
        <end position="143"/>
    </location>
</feature>
<comment type="caution">
    <text evidence="3">The sequence shown here is derived from an EMBL/GenBank/DDBJ whole genome shotgun (WGS) entry which is preliminary data.</text>
</comment>
<proteinExistence type="predicted"/>
<organism evidence="3 4">
    <name type="scientific">Streptomyces albus</name>
    <dbReference type="NCBI Taxonomy" id="1888"/>
    <lineage>
        <taxon>Bacteria</taxon>
        <taxon>Bacillati</taxon>
        <taxon>Actinomycetota</taxon>
        <taxon>Actinomycetes</taxon>
        <taxon>Kitasatosporales</taxon>
        <taxon>Streptomycetaceae</taxon>
        <taxon>Streptomyces</taxon>
    </lineage>
</organism>
<dbReference type="AlphaFoldDB" id="A0A8H1LFS1"/>
<evidence type="ECO:0000256" key="1">
    <source>
        <dbReference type="SAM" id="MobiDB-lite"/>
    </source>
</evidence>
<keyword evidence="2" id="KW-1133">Transmembrane helix</keyword>
<dbReference type="RefSeq" id="WP_135567196.1">
    <property type="nucleotide sequence ID" value="NZ_CP103060.1"/>
</dbReference>
<feature type="transmembrane region" description="Helical" evidence="2">
    <location>
        <begin position="299"/>
        <end position="318"/>
    </location>
</feature>
<sequence length="326" mass="34345">MSPDRTPAHTTSPHAVPGQAAPGQWEQSGSAGAAGRGQDVIHNIGYRGYEGPRLGRGYARRALFTQALRGAYGLGRSAKSKVLPMLLFATMCIPAALVVAIAVFAKSKDLQVTYSEYVLLMQPIIGIYLAAAAPQAFSLDLRFRTTPLYFSRPLTRGDYVAAKYAALTAALFVYTAVPLLIMYVGALLAKLGVAHQTEKFAQGLVFCALFALLHAAIAAWIAALTPRRGFGVAAIIVAITVPYFLVSALQGIAATTDKNTAIGWLGVGSPGTLLDGVQSKFLGGPSGFPAAQTLDAAQGAVYLVVLVALLACFTTLLLRRYRKAGL</sequence>
<feature type="transmembrane region" description="Helical" evidence="2">
    <location>
        <begin position="164"/>
        <end position="188"/>
    </location>
</feature>
<feature type="region of interest" description="Disordered" evidence="1">
    <location>
        <begin position="1"/>
        <end position="36"/>
    </location>
</feature>